<dbReference type="HOGENOM" id="CLU_767371_0_0_1"/>
<name>S7RYD1_GLOTA</name>
<gene>
    <name evidence="2" type="ORF">GLOTRDRAFT_123710</name>
</gene>
<feature type="compositionally biased region" description="Basic and acidic residues" evidence="1">
    <location>
        <begin position="348"/>
        <end position="361"/>
    </location>
</feature>
<dbReference type="RefSeq" id="XP_007860461.1">
    <property type="nucleotide sequence ID" value="XM_007862270.1"/>
</dbReference>
<feature type="region of interest" description="Disordered" evidence="1">
    <location>
        <begin position="281"/>
        <end position="361"/>
    </location>
</feature>
<dbReference type="OrthoDB" id="2987752at2759"/>
<sequence length="361" mass="39771">MSPSSLEPHQPCLKDRKNVLPSGVVVQWEGGYFKEQIGLRTAYPFPVFNNTIHYSIFIHSGDPHPALGHPGDAYVDLAGGRLWGKVGQDEWKAFTSMQFNLTNTQVLYHPYFPQRRLLHIDPKGNVVWTISDTARGWKAEARQGFERALARLIECYTPKLELASFPATDVDGSPLNLSTDYITPGGAPSHARDLYLSTGDSKSKSSVEAIGPALEWREKMDIPDPLDMFKSREIVLEVAGDRLMKEPSPETALTTHFDVGYDLKDDPSNWGALGDVNDSSLGINTGKHRHTKMNSSSPGVYPGQPGSRTTVKTDPETSDSKNSNVNEEDCVSSEDEASSGRFPLSYCRADDHHPASKAPDV</sequence>
<keyword evidence="3" id="KW-1185">Reference proteome</keyword>
<evidence type="ECO:0000313" key="2">
    <source>
        <dbReference type="EMBL" id="EPQ59955.1"/>
    </source>
</evidence>
<dbReference type="AlphaFoldDB" id="S7RYD1"/>
<evidence type="ECO:0000313" key="3">
    <source>
        <dbReference type="Proteomes" id="UP000030669"/>
    </source>
</evidence>
<proteinExistence type="predicted"/>
<feature type="compositionally biased region" description="Acidic residues" evidence="1">
    <location>
        <begin position="326"/>
        <end position="337"/>
    </location>
</feature>
<dbReference type="KEGG" id="gtr:GLOTRDRAFT_123710"/>
<dbReference type="GeneID" id="19300982"/>
<evidence type="ECO:0000256" key="1">
    <source>
        <dbReference type="SAM" id="MobiDB-lite"/>
    </source>
</evidence>
<accession>S7RYD1</accession>
<dbReference type="Proteomes" id="UP000030669">
    <property type="component" value="Unassembled WGS sequence"/>
</dbReference>
<dbReference type="EMBL" id="KB469296">
    <property type="protein sequence ID" value="EPQ59955.1"/>
    <property type="molecule type" value="Genomic_DNA"/>
</dbReference>
<protein>
    <submittedName>
        <fullName evidence="2">Uncharacterized protein</fullName>
    </submittedName>
</protein>
<reference evidence="2 3" key="1">
    <citation type="journal article" date="2012" name="Science">
        <title>The Paleozoic origin of enzymatic lignin decomposition reconstructed from 31 fungal genomes.</title>
        <authorList>
            <person name="Floudas D."/>
            <person name="Binder M."/>
            <person name="Riley R."/>
            <person name="Barry K."/>
            <person name="Blanchette R.A."/>
            <person name="Henrissat B."/>
            <person name="Martinez A.T."/>
            <person name="Otillar R."/>
            <person name="Spatafora J.W."/>
            <person name="Yadav J.S."/>
            <person name="Aerts A."/>
            <person name="Benoit I."/>
            <person name="Boyd A."/>
            <person name="Carlson A."/>
            <person name="Copeland A."/>
            <person name="Coutinho P.M."/>
            <person name="de Vries R.P."/>
            <person name="Ferreira P."/>
            <person name="Findley K."/>
            <person name="Foster B."/>
            <person name="Gaskell J."/>
            <person name="Glotzer D."/>
            <person name="Gorecki P."/>
            <person name="Heitman J."/>
            <person name="Hesse C."/>
            <person name="Hori C."/>
            <person name="Igarashi K."/>
            <person name="Jurgens J.A."/>
            <person name="Kallen N."/>
            <person name="Kersten P."/>
            <person name="Kohler A."/>
            <person name="Kuees U."/>
            <person name="Kumar T.K.A."/>
            <person name="Kuo A."/>
            <person name="LaButti K."/>
            <person name="Larrondo L.F."/>
            <person name="Lindquist E."/>
            <person name="Ling A."/>
            <person name="Lombard V."/>
            <person name="Lucas S."/>
            <person name="Lundell T."/>
            <person name="Martin R."/>
            <person name="McLaughlin D.J."/>
            <person name="Morgenstern I."/>
            <person name="Morin E."/>
            <person name="Murat C."/>
            <person name="Nagy L.G."/>
            <person name="Nolan M."/>
            <person name="Ohm R.A."/>
            <person name="Patyshakuliyeva A."/>
            <person name="Rokas A."/>
            <person name="Ruiz-Duenas F.J."/>
            <person name="Sabat G."/>
            <person name="Salamov A."/>
            <person name="Samejima M."/>
            <person name="Schmutz J."/>
            <person name="Slot J.C."/>
            <person name="St John F."/>
            <person name="Stenlid J."/>
            <person name="Sun H."/>
            <person name="Sun S."/>
            <person name="Syed K."/>
            <person name="Tsang A."/>
            <person name="Wiebenga A."/>
            <person name="Young D."/>
            <person name="Pisabarro A."/>
            <person name="Eastwood D.C."/>
            <person name="Martin F."/>
            <person name="Cullen D."/>
            <person name="Grigoriev I.V."/>
            <person name="Hibbett D.S."/>
        </authorList>
    </citation>
    <scope>NUCLEOTIDE SEQUENCE [LARGE SCALE GENOMIC DNA]</scope>
    <source>
        <strain evidence="2 3">ATCC 11539</strain>
    </source>
</reference>
<organism evidence="2 3">
    <name type="scientific">Gloeophyllum trabeum (strain ATCC 11539 / FP-39264 / Madison 617)</name>
    <name type="common">Brown rot fungus</name>
    <dbReference type="NCBI Taxonomy" id="670483"/>
    <lineage>
        <taxon>Eukaryota</taxon>
        <taxon>Fungi</taxon>
        <taxon>Dikarya</taxon>
        <taxon>Basidiomycota</taxon>
        <taxon>Agaricomycotina</taxon>
        <taxon>Agaricomycetes</taxon>
        <taxon>Gloeophyllales</taxon>
        <taxon>Gloeophyllaceae</taxon>
        <taxon>Gloeophyllum</taxon>
    </lineage>
</organism>